<accession>A0A7X2SRW8</accession>
<feature type="region of interest" description="Disordered" evidence="1">
    <location>
        <begin position="1"/>
        <end position="90"/>
    </location>
</feature>
<name>A0A7X2SRW8_9LACO</name>
<evidence type="ECO:0000313" key="3">
    <source>
        <dbReference type="Proteomes" id="UP000467635"/>
    </source>
</evidence>
<gene>
    <name evidence="2" type="ORF">GKC33_05400</name>
</gene>
<protein>
    <submittedName>
        <fullName evidence="2">DNA translocase FtsK</fullName>
    </submittedName>
</protein>
<organism evidence="2 3">
    <name type="scientific">Ligilactobacillus salivarius</name>
    <dbReference type="NCBI Taxonomy" id="1624"/>
    <lineage>
        <taxon>Bacteria</taxon>
        <taxon>Bacillati</taxon>
        <taxon>Bacillota</taxon>
        <taxon>Bacilli</taxon>
        <taxon>Lactobacillales</taxon>
        <taxon>Lactobacillaceae</taxon>
        <taxon>Ligilactobacillus</taxon>
    </lineage>
</organism>
<proteinExistence type="predicted"/>
<comment type="caution">
    <text evidence="2">The sequence shown here is derived from an EMBL/GenBank/DDBJ whole genome shotgun (WGS) entry which is preliminary data.</text>
</comment>
<dbReference type="EMBL" id="WKKX01000187">
    <property type="protein sequence ID" value="MSE08168.1"/>
    <property type="molecule type" value="Genomic_DNA"/>
</dbReference>
<dbReference type="Proteomes" id="UP000467635">
    <property type="component" value="Unassembled WGS sequence"/>
</dbReference>
<evidence type="ECO:0000313" key="2">
    <source>
        <dbReference type="EMBL" id="MSE08168.1"/>
    </source>
</evidence>
<sequence length="90" mass="10530">MEHYDGPAFFRRQGRSSNIDENSTKKSSNVSSTSSFKKASHKFEGRNIRRQRAFVRPSTTLDSYRTRSFRPTYVPPSSIKFTNKNDKEKY</sequence>
<feature type="non-terminal residue" evidence="2">
    <location>
        <position position="90"/>
    </location>
</feature>
<dbReference type="AlphaFoldDB" id="A0A7X2SRW8"/>
<feature type="compositionally biased region" description="Low complexity" evidence="1">
    <location>
        <begin position="25"/>
        <end position="37"/>
    </location>
</feature>
<reference evidence="2 3" key="1">
    <citation type="submission" date="2019-11" db="EMBL/GenBank/DDBJ databases">
        <title>Draft Genome Sequence of Plant Growth-Promoting Rhizosphere-Associated Bacteria.</title>
        <authorList>
            <person name="Vasilyev I.Y."/>
            <person name="Radchenko V."/>
            <person name="Ilnitskaya E.V."/>
        </authorList>
    </citation>
    <scope>NUCLEOTIDE SEQUENCE [LARGE SCALE GENOMIC DNA]</scope>
    <source>
        <strain evidence="2 3">VRA_01-1sq_f</strain>
    </source>
</reference>
<evidence type="ECO:0000256" key="1">
    <source>
        <dbReference type="SAM" id="MobiDB-lite"/>
    </source>
</evidence>